<proteinExistence type="predicted"/>
<reference evidence="10" key="2">
    <citation type="journal article" date="2023" name="Plants (Basel)">
        <title>Annotation of the Turnera subulata (Passifloraceae) Draft Genome Reveals the S-Locus Evolved after the Divergence of Turneroideae from Passifloroideae in a Stepwise Manner.</title>
        <authorList>
            <person name="Henning P.M."/>
            <person name="Roalson E.H."/>
            <person name="Mir W."/>
            <person name="McCubbin A.G."/>
            <person name="Shore J.S."/>
        </authorList>
    </citation>
    <scope>NUCLEOTIDE SEQUENCE</scope>
    <source>
        <strain evidence="10">F60SS</strain>
    </source>
</reference>
<dbReference type="GO" id="GO:0005634">
    <property type="term" value="C:nucleus"/>
    <property type="evidence" value="ECO:0007669"/>
    <property type="project" value="UniProtKB-SubCell"/>
</dbReference>
<feature type="region of interest" description="Disordered" evidence="8">
    <location>
        <begin position="346"/>
        <end position="390"/>
    </location>
</feature>
<sequence length="390" mass="44424">MEEVKTEGMALGLGLDPETEFLASKQETGNEWELFKENVRPLKRGRNVTLLNQALKSHTDNQLKASLLHTRRKLIQAIDEYQGDDPLLPWIECIKWVQESFPPGGDSSGLIVIYEQCVRTFWHSDRYKNDLRYLKVWLEYADSCSDAEVIYNFLDANEIGKSHSAYYLAYASLMESKSKMKVANEIFNTGISRDAQPIEKLRDAYKKFLLRSMRKPILEEEDSGETNLPVRSFGTVLSSTTNRRQNGESSDLTRKQMKPNRTQKTPLSVYKDTNADKMLGNQENLKGASNPWSTLGTRGERNKENNAAPTKWTTFKIPQKPGVRAPVVAASARIEVFVDEECVELDSSRNHSADSSTLQLRQDDGLDIKKETKLLRENPLRNFPKSSLPR</sequence>
<keyword evidence="6" id="KW-0131">Cell cycle</keyword>
<keyword evidence="11" id="KW-1185">Reference proteome</keyword>
<feature type="compositionally biased region" description="Polar residues" evidence="8">
    <location>
        <begin position="235"/>
        <end position="250"/>
    </location>
</feature>
<evidence type="ECO:0000313" key="11">
    <source>
        <dbReference type="Proteomes" id="UP001141552"/>
    </source>
</evidence>
<feature type="compositionally biased region" description="Basic and acidic residues" evidence="8">
    <location>
        <begin position="361"/>
        <end position="379"/>
    </location>
</feature>
<evidence type="ECO:0000256" key="5">
    <source>
        <dbReference type="ARBA" id="ARBA00023242"/>
    </source>
</evidence>
<dbReference type="InterPro" id="IPR013212">
    <property type="entry name" value="Mad3/Bub1_I"/>
</dbReference>
<dbReference type="GO" id="GO:0000776">
    <property type="term" value="C:kinetochore"/>
    <property type="evidence" value="ECO:0007669"/>
    <property type="project" value="UniProtKB-KW"/>
</dbReference>
<dbReference type="OrthoDB" id="248495at2759"/>
<evidence type="ECO:0000256" key="8">
    <source>
        <dbReference type="SAM" id="MobiDB-lite"/>
    </source>
</evidence>
<dbReference type="PROSITE" id="PS51489">
    <property type="entry name" value="BUB1_N"/>
    <property type="match status" value="1"/>
</dbReference>
<keyword evidence="4" id="KW-0995">Kinetochore</keyword>
<dbReference type="Gene3D" id="1.25.40.430">
    <property type="match status" value="1"/>
</dbReference>
<comment type="subcellular location">
    <subcellularLocation>
        <location evidence="2">Chromosome</location>
        <location evidence="2">Centromere</location>
        <location evidence="2">Kinetochore</location>
    </subcellularLocation>
    <subcellularLocation>
        <location evidence="1">Nucleus</location>
    </subcellularLocation>
</comment>
<evidence type="ECO:0000256" key="6">
    <source>
        <dbReference type="ARBA" id="ARBA00023306"/>
    </source>
</evidence>
<evidence type="ECO:0000259" key="9">
    <source>
        <dbReference type="PROSITE" id="PS51489"/>
    </source>
</evidence>
<evidence type="ECO:0000256" key="7">
    <source>
        <dbReference type="ARBA" id="ARBA00023328"/>
    </source>
</evidence>
<dbReference type="Pfam" id="PF08311">
    <property type="entry name" value="Mad3_BUB1_I"/>
    <property type="match status" value="1"/>
</dbReference>
<gene>
    <name evidence="10" type="ORF">Tsubulata_039032</name>
</gene>
<dbReference type="GO" id="GO:0004672">
    <property type="term" value="F:protein kinase activity"/>
    <property type="evidence" value="ECO:0007669"/>
    <property type="project" value="TreeGrafter"/>
</dbReference>
<dbReference type="GO" id="GO:0051754">
    <property type="term" value="P:meiotic sister chromatid cohesion, centromeric"/>
    <property type="evidence" value="ECO:0007669"/>
    <property type="project" value="TreeGrafter"/>
</dbReference>
<dbReference type="Proteomes" id="UP001141552">
    <property type="component" value="Unassembled WGS sequence"/>
</dbReference>
<dbReference type="AlphaFoldDB" id="A0A9Q0J605"/>
<dbReference type="InterPro" id="IPR015661">
    <property type="entry name" value="Bub1/Mad3"/>
</dbReference>
<dbReference type="SMART" id="SM00777">
    <property type="entry name" value="Mad3_BUB1_I"/>
    <property type="match status" value="1"/>
</dbReference>
<reference evidence="10" key="1">
    <citation type="submission" date="2022-02" db="EMBL/GenBank/DDBJ databases">
        <authorList>
            <person name="Henning P.M."/>
            <person name="McCubbin A.G."/>
            <person name="Shore J.S."/>
        </authorList>
    </citation>
    <scope>NUCLEOTIDE SEQUENCE</scope>
    <source>
        <strain evidence="10">F60SS</strain>
        <tissue evidence="10">Leaves</tissue>
    </source>
</reference>
<evidence type="ECO:0000256" key="3">
    <source>
        <dbReference type="ARBA" id="ARBA00022454"/>
    </source>
</evidence>
<keyword evidence="7" id="KW-0137">Centromere</keyword>
<feature type="domain" description="BUB1 N-terminal" evidence="9">
    <location>
        <begin position="74"/>
        <end position="232"/>
    </location>
</feature>
<keyword evidence="5" id="KW-0539">Nucleus</keyword>
<dbReference type="PANTHER" id="PTHR14030">
    <property type="entry name" value="MITOTIC CHECKPOINT SERINE/THREONINE-PROTEIN KINASE BUB1"/>
    <property type="match status" value="1"/>
</dbReference>
<evidence type="ECO:0000256" key="1">
    <source>
        <dbReference type="ARBA" id="ARBA00004123"/>
    </source>
</evidence>
<dbReference type="GO" id="GO:0007094">
    <property type="term" value="P:mitotic spindle assembly checkpoint signaling"/>
    <property type="evidence" value="ECO:0007669"/>
    <property type="project" value="InterPro"/>
</dbReference>
<comment type="caution">
    <text evidence="10">The sequence shown here is derived from an EMBL/GenBank/DDBJ whole genome shotgun (WGS) entry which is preliminary data.</text>
</comment>
<dbReference type="EMBL" id="JAKUCV010005508">
    <property type="protein sequence ID" value="KAJ4830911.1"/>
    <property type="molecule type" value="Genomic_DNA"/>
</dbReference>
<feature type="region of interest" description="Disordered" evidence="8">
    <location>
        <begin position="220"/>
        <end position="309"/>
    </location>
</feature>
<evidence type="ECO:0000313" key="10">
    <source>
        <dbReference type="EMBL" id="KAJ4830911.1"/>
    </source>
</evidence>
<evidence type="ECO:0000256" key="4">
    <source>
        <dbReference type="ARBA" id="ARBA00022838"/>
    </source>
</evidence>
<keyword evidence="3" id="KW-0158">Chromosome</keyword>
<evidence type="ECO:0000256" key="2">
    <source>
        <dbReference type="ARBA" id="ARBA00004629"/>
    </source>
</evidence>
<organism evidence="10 11">
    <name type="scientific">Turnera subulata</name>
    <dbReference type="NCBI Taxonomy" id="218843"/>
    <lineage>
        <taxon>Eukaryota</taxon>
        <taxon>Viridiplantae</taxon>
        <taxon>Streptophyta</taxon>
        <taxon>Embryophyta</taxon>
        <taxon>Tracheophyta</taxon>
        <taxon>Spermatophyta</taxon>
        <taxon>Magnoliopsida</taxon>
        <taxon>eudicotyledons</taxon>
        <taxon>Gunneridae</taxon>
        <taxon>Pentapetalae</taxon>
        <taxon>rosids</taxon>
        <taxon>fabids</taxon>
        <taxon>Malpighiales</taxon>
        <taxon>Passifloraceae</taxon>
        <taxon>Turnera</taxon>
    </lineage>
</organism>
<dbReference type="PANTHER" id="PTHR14030:SF19">
    <property type="entry name" value="MITOTIC SPINDLE CHECKPOINT PROTEIN BUBR1"/>
    <property type="match status" value="1"/>
</dbReference>
<protein>
    <recommendedName>
        <fullName evidence="9">BUB1 N-terminal domain-containing protein</fullName>
    </recommendedName>
</protein>
<name>A0A9Q0J605_9ROSI</name>
<accession>A0A9Q0J605</accession>
<dbReference type="FunFam" id="1.25.40.430:FF:000004">
    <property type="entry name" value="Mitotic spindle checkpoint protein BUBR1"/>
    <property type="match status" value="1"/>
</dbReference>